<keyword evidence="2" id="KW-1185">Reference proteome</keyword>
<gene>
    <name evidence="1" type="ORF">A8950_2789</name>
</gene>
<evidence type="ECO:0000313" key="1">
    <source>
        <dbReference type="EMBL" id="TDQ80920.1"/>
    </source>
</evidence>
<evidence type="ECO:0000313" key="2">
    <source>
        <dbReference type="Proteomes" id="UP000295783"/>
    </source>
</evidence>
<sequence length="383" mass="41514">MAVFSVPLVLAGLVVSGLYKFLERTGETMGPVAAAHRQAETGEKYGAALAYRPYAFKLERYRMVQPDVLLVGSSRVMAFAGEGFSASVYNAGGAANTIDQAMAFIDAALALHKPKSVLLGLDFWWFNPNRDDEIDTTMQDTDAIRISLTQLAEPLQWLSDGRISPGQLVAGMLPGYQAPPGIGALAQFVGQGWDRHGRYDYGMLYEGGLHSEDENFERTLERLRKAKASSKFNVAVLPFEESIAELNTIVGKLRAEGIEVVLFLPPVAPPVLSQLTDNPDDLLIPAWVDSVWATGAPVIDAQDPAEIGSGPCEFIDGFHGGEVTYLRILDRIASQQDLLIARAIDRAAVQGLIESNTGHARIDELRPGARPEADFLALGCEKS</sequence>
<dbReference type="SUPFAM" id="SSF52266">
    <property type="entry name" value="SGNH hydrolase"/>
    <property type="match status" value="1"/>
</dbReference>
<dbReference type="EMBL" id="SNYW01000010">
    <property type="protein sequence ID" value="TDQ80920.1"/>
    <property type="molecule type" value="Genomic_DNA"/>
</dbReference>
<reference evidence="1 2" key="1">
    <citation type="submission" date="2019-03" db="EMBL/GenBank/DDBJ databases">
        <title>Genomic Encyclopedia of Type Strains, Phase III (KMG-III): the genomes of soil and plant-associated and newly described type strains.</title>
        <authorList>
            <person name="Whitman W."/>
        </authorList>
    </citation>
    <scope>NUCLEOTIDE SEQUENCE [LARGE SCALE GENOMIC DNA]</scope>
    <source>
        <strain evidence="1 2">CGMCC 1.7660</strain>
    </source>
</reference>
<organism evidence="1 2">
    <name type="scientific">Dongia mobilis</name>
    <dbReference type="NCBI Taxonomy" id="578943"/>
    <lineage>
        <taxon>Bacteria</taxon>
        <taxon>Pseudomonadati</taxon>
        <taxon>Pseudomonadota</taxon>
        <taxon>Alphaproteobacteria</taxon>
        <taxon>Rhodospirillales</taxon>
        <taxon>Dongiaceae</taxon>
        <taxon>Dongia</taxon>
    </lineage>
</organism>
<proteinExistence type="predicted"/>
<dbReference type="Proteomes" id="UP000295783">
    <property type="component" value="Unassembled WGS sequence"/>
</dbReference>
<accession>A0A4R6WNN5</accession>
<name>A0A4R6WNN5_9PROT</name>
<dbReference type="AlphaFoldDB" id="A0A4R6WNN5"/>
<protein>
    <submittedName>
        <fullName evidence="1">Uncharacterized protein</fullName>
    </submittedName>
</protein>
<comment type="caution">
    <text evidence="1">The sequence shown here is derived from an EMBL/GenBank/DDBJ whole genome shotgun (WGS) entry which is preliminary data.</text>
</comment>